<dbReference type="RefSeq" id="WP_130603276.1">
    <property type="nucleotide sequence ID" value="NZ_CP034759.1"/>
</dbReference>
<gene>
    <name evidence="20" type="primary">mutT</name>
    <name evidence="20" type="ORF">EMK97_14205</name>
</gene>
<evidence type="ECO:0000256" key="2">
    <source>
        <dbReference type="ARBA" id="ARBA00005582"/>
    </source>
</evidence>
<evidence type="ECO:0000256" key="6">
    <source>
        <dbReference type="ARBA" id="ARBA00022763"/>
    </source>
</evidence>
<dbReference type="CDD" id="cd03425">
    <property type="entry name" value="NUDIX_MutT_NudA_like"/>
    <property type="match status" value="1"/>
</dbReference>
<feature type="binding site" evidence="18">
    <location>
        <position position="67"/>
    </location>
    <ligand>
        <name>Mg(2+)</name>
        <dbReference type="ChEBI" id="CHEBI:18420"/>
    </ligand>
</feature>
<evidence type="ECO:0000256" key="12">
    <source>
        <dbReference type="ARBA" id="ARBA00038905"/>
    </source>
</evidence>
<evidence type="ECO:0000256" key="5">
    <source>
        <dbReference type="ARBA" id="ARBA00022723"/>
    </source>
</evidence>
<evidence type="ECO:0000256" key="11">
    <source>
        <dbReference type="ARBA" id="ARBA00036904"/>
    </source>
</evidence>
<keyword evidence="7" id="KW-0378">Hydrolase</keyword>
<keyword evidence="3" id="KW-0515">Mutator protein</keyword>
<keyword evidence="9" id="KW-0234">DNA repair</keyword>
<keyword evidence="8 18" id="KW-0460">Magnesium</keyword>
<dbReference type="AlphaFoldDB" id="A0A4P6P5F0"/>
<reference evidence="20 21" key="1">
    <citation type="submission" date="2018-12" db="EMBL/GenBank/DDBJ databases">
        <title>Complete genome of Litorilituus sediminis.</title>
        <authorList>
            <person name="Liu A."/>
            <person name="Rong J."/>
        </authorList>
    </citation>
    <scope>NUCLEOTIDE SEQUENCE [LARGE SCALE GENOMIC DNA]</scope>
    <source>
        <strain evidence="20 21">JCM 17549</strain>
    </source>
</reference>
<dbReference type="Gene3D" id="3.90.79.10">
    <property type="entry name" value="Nucleoside Triphosphate Pyrophosphohydrolase"/>
    <property type="match status" value="1"/>
</dbReference>
<comment type="catalytic activity">
    <reaction evidence="11">
        <text>8-oxo-GTP + H2O = 8-oxo-GMP + diphosphate + H(+)</text>
        <dbReference type="Rhea" id="RHEA:67616"/>
        <dbReference type="ChEBI" id="CHEBI:15377"/>
        <dbReference type="ChEBI" id="CHEBI:15378"/>
        <dbReference type="ChEBI" id="CHEBI:33019"/>
        <dbReference type="ChEBI" id="CHEBI:143553"/>
        <dbReference type="ChEBI" id="CHEBI:145694"/>
    </reaction>
</comment>
<evidence type="ECO:0000256" key="18">
    <source>
        <dbReference type="PIRSR" id="PIRSR603561-2"/>
    </source>
</evidence>
<dbReference type="EC" id="3.6.1.55" evidence="12"/>
<dbReference type="Pfam" id="PF14815">
    <property type="entry name" value="NUDIX_4"/>
    <property type="match status" value="1"/>
</dbReference>
<feature type="binding site" evidence="17">
    <location>
        <position position="129"/>
    </location>
    <ligand>
        <name>8-oxo-dGTP</name>
        <dbReference type="ChEBI" id="CHEBI:77896"/>
    </ligand>
</feature>
<evidence type="ECO:0000256" key="14">
    <source>
        <dbReference type="ARBA" id="ARBA00041592"/>
    </source>
</evidence>
<dbReference type="PANTHER" id="PTHR47707">
    <property type="entry name" value="8-OXO-DGTP DIPHOSPHATASE"/>
    <property type="match status" value="1"/>
</dbReference>
<feature type="binding site" evidence="17">
    <location>
        <position position="38"/>
    </location>
    <ligand>
        <name>8-oxo-dGTP</name>
        <dbReference type="ChEBI" id="CHEBI:77896"/>
    </ligand>
</feature>
<dbReference type="SUPFAM" id="SSF55811">
    <property type="entry name" value="Nudix"/>
    <property type="match status" value="1"/>
</dbReference>
<proteinExistence type="inferred from homology"/>
<dbReference type="GO" id="GO:0008413">
    <property type="term" value="F:8-oxo-7,8-dihydroguanosine triphosphate pyrophosphatase activity"/>
    <property type="evidence" value="ECO:0007669"/>
    <property type="project" value="InterPro"/>
</dbReference>
<feature type="binding site" evidence="17">
    <location>
        <begin position="44"/>
        <end position="47"/>
    </location>
    <ligand>
        <name>8-oxo-dGTP</name>
        <dbReference type="ChEBI" id="CHEBI:77896"/>
    </ligand>
</feature>
<evidence type="ECO:0000256" key="15">
    <source>
        <dbReference type="ARBA" id="ARBA00041979"/>
    </source>
</evidence>
<evidence type="ECO:0000256" key="4">
    <source>
        <dbReference type="ARBA" id="ARBA00022705"/>
    </source>
</evidence>
<dbReference type="InterPro" id="IPR020476">
    <property type="entry name" value="Nudix_hydrolase"/>
</dbReference>
<dbReference type="InterPro" id="IPR015797">
    <property type="entry name" value="NUDIX_hydrolase-like_dom_sf"/>
</dbReference>
<dbReference type="OrthoDB" id="9810648at2"/>
<dbReference type="EMBL" id="CP034759">
    <property type="protein sequence ID" value="QBG36791.1"/>
    <property type="molecule type" value="Genomic_DNA"/>
</dbReference>
<dbReference type="GO" id="GO:0046872">
    <property type="term" value="F:metal ion binding"/>
    <property type="evidence" value="ECO:0007669"/>
    <property type="project" value="UniProtKB-KW"/>
</dbReference>
<evidence type="ECO:0000256" key="7">
    <source>
        <dbReference type="ARBA" id="ARBA00022801"/>
    </source>
</evidence>
<sequence length="140" mass="15687">MTQTVHVAVGVICSQQTEQETEQEAKQYFLTKRHQHVHQGGKWEFPGGKVEANETVAQALARELKEEVAIEVLSCQPLIEIMHDYGDKKVCLDVFLVDNYQGKPTAQEGQQQAWFTLAQLHELDLPAANKAILETLSSAQ</sequence>
<dbReference type="PROSITE" id="PS51462">
    <property type="entry name" value="NUDIX"/>
    <property type="match status" value="1"/>
</dbReference>
<dbReference type="NCBIfam" id="TIGR00586">
    <property type="entry name" value="mutt"/>
    <property type="match status" value="1"/>
</dbReference>
<dbReference type="InterPro" id="IPR029119">
    <property type="entry name" value="MutY_C"/>
</dbReference>
<keyword evidence="21" id="KW-1185">Reference proteome</keyword>
<feature type="domain" description="Nudix hydrolase" evidence="19">
    <location>
        <begin position="4"/>
        <end position="140"/>
    </location>
</feature>
<feature type="binding site" evidence="18">
    <location>
        <position position="47"/>
    </location>
    <ligand>
        <name>Mg(2+)</name>
        <dbReference type="ChEBI" id="CHEBI:18420"/>
    </ligand>
</feature>
<keyword evidence="4" id="KW-0235">DNA replication</keyword>
<evidence type="ECO:0000256" key="8">
    <source>
        <dbReference type="ARBA" id="ARBA00022842"/>
    </source>
</evidence>
<dbReference type="PRINTS" id="PR00502">
    <property type="entry name" value="NUDIXFAMILY"/>
</dbReference>
<dbReference type="GO" id="GO:0006260">
    <property type="term" value="P:DNA replication"/>
    <property type="evidence" value="ECO:0007669"/>
    <property type="project" value="UniProtKB-KW"/>
</dbReference>
<dbReference type="PANTHER" id="PTHR47707:SF1">
    <property type="entry name" value="NUDIX HYDROLASE FAMILY PROTEIN"/>
    <property type="match status" value="1"/>
</dbReference>
<evidence type="ECO:0000256" key="13">
    <source>
        <dbReference type="ARBA" id="ARBA00040794"/>
    </source>
</evidence>
<keyword evidence="6" id="KW-0227">DNA damage</keyword>
<dbReference type="Proteomes" id="UP000290244">
    <property type="component" value="Chromosome"/>
</dbReference>
<evidence type="ECO:0000256" key="10">
    <source>
        <dbReference type="ARBA" id="ARBA00035861"/>
    </source>
</evidence>
<dbReference type="InterPro" id="IPR003561">
    <property type="entry name" value="Mutator_MutT"/>
</dbReference>
<comment type="catalytic activity">
    <reaction evidence="10">
        <text>8-oxo-dGTP + H2O = 8-oxo-dGMP + diphosphate + H(+)</text>
        <dbReference type="Rhea" id="RHEA:31575"/>
        <dbReference type="ChEBI" id="CHEBI:15377"/>
        <dbReference type="ChEBI" id="CHEBI:15378"/>
        <dbReference type="ChEBI" id="CHEBI:33019"/>
        <dbReference type="ChEBI" id="CHEBI:63224"/>
        <dbReference type="ChEBI" id="CHEBI:77896"/>
        <dbReference type="EC" id="3.6.1.55"/>
    </reaction>
</comment>
<evidence type="ECO:0000256" key="16">
    <source>
        <dbReference type="ARBA" id="ARBA00042798"/>
    </source>
</evidence>
<dbReference type="GO" id="GO:0044715">
    <property type="term" value="F:8-oxo-dGDP phosphatase activity"/>
    <property type="evidence" value="ECO:0007669"/>
    <property type="project" value="TreeGrafter"/>
</dbReference>
<organism evidence="20 21">
    <name type="scientific">Litorilituus sediminis</name>
    <dbReference type="NCBI Taxonomy" id="718192"/>
    <lineage>
        <taxon>Bacteria</taxon>
        <taxon>Pseudomonadati</taxon>
        <taxon>Pseudomonadota</taxon>
        <taxon>Gammaproteobacteria</taxon>
        <taxon>Alteromonadales</taxon>
        <taxon>Colwelliaceae</taxon>
        <taxon>Litorilituus</taxon>
    </lineage>
</organism>
<comment type="cofactor">
    <cofactor evidence="1 18">
        <name>Mg(2+)</name>
        <dbReference type="ChEBI" id="CHEBI:18420"/>
    </cofactor>
</comment>
<evidence type="ECO:0000259" key="19">
    <source>
        <dbReference type="PROSITE" id="PS51462"/>
    </source>
</evidence>
<dbReference type="KEGG" id="lsd:EMK97_14205"/>
<accession>A0A4P6P5F0</accession>
<feature type="binding site" evidence="17">
    <location>
        <position position="33"/>
    </location>
    <ligand>
        <name>8-oxo-dGTP</name>
        <dbReference type="ChEBI" id="CHEBI:77896"/>
    </ligand>
</feature>
<dbReference type="InterPro" id="IPR047127">
    <property type="entry name" value="MutT-like"/>
</dbReference>
<comment type="similarity">
    <text evidence="2">Belongs to the Nudix hydrolase family.</text>
</comment>
<evidence type="ECO:0000256" key="1">
    <source>
        <dbReference type="ARBA" id="ARBA00001946"/>
    </source>
</evidence>
<dbReference type="GO" id="GO:0035539">
    <property type="term" value="F:8-oxo-7,8-dihydrodeoxyguanosine triphosphate pyrophosphatase activity"/>
    <property type="evidence" value="ECO:0007669"/>
    <property type="project" value="UniProtKB-EC"/>
</dbReference>
<protein>
    <recommendedName>
        <fullName evidence="13">8-oxo-dGTP diphosphatase</fullName>
        <ecNumber evidence="12">3.6.1.55</ecNumber>
    </recommendedName>
    <alternativeName>
        <fullName evidence="16">7,8-dihydro-8-oxoguanine-triphosphatase</fullName>
    </alternativeName>
    <alternativeName>
        <fullName evidence="15">Mutator protein MutT</fullName>
    </alternativeName>
    <alternativeName>
        <fullName evidence="14">dGTP pyrophosphohydrolase</fullName>
    </alternativeName>
</protein>
<evidence type="ECO:0000256" key="3">
    <source>
        <dbReference type="ARBA" id="ARBA00022457"/>
    </source>
</evidence>
<dbReference type="GO" id="GO:0006281">
    <property type="term" value="P:DNA repair"/>
    <property type="evidence" value="ECO:0007669"/>
    <property type="project" value="UniProtKB-KW"/>
</dbReference>
<name>A0A4P6P5F0_9GAMM</name>
<evidence type="ECO:0000256" key="17">
    <source>
        <dbReference type="PIRSR" id="PIRSR603561-1"/>
    </source>
</evidence>
<keyword evidence="5 18" id="KW-0479">Metal-binding</keyword>
<dbReference type="InterPro" id="IPR000086">
    <property type="entry name" value="NUDIX_hydrolase_dom"/>
</dbReference>
<dbReference type="GO" id="GO:0044716">
    <property type="term" value="F:8-oxo-GDP phosphatase activity"/>
    <property type="evidence" value="ECO:0007669"/>
    <property type="project" value="TreeGrafter"/>
</dbReference>
<evidence type="ECO:0000313" key="20">
    <source>
        <dbReference type="EMBL" id="QBG36791.1"/>
    </source>
</evidence>
<evidence type="ECO:0000313" key="21">
    <source>
        <dbReference type="Proteomes" id="UP000290244"/>
    </source>
</evidence>
<evidence type="ECO:0000256" key="9">
    <source>
        <dbReference type="ARBA" id="ARBA00023204"/>
    </source>
</evidence>